<evidence type="ECO:0000256" key="1">
    <source>
        <dbReference type="SAM" id="MobiDB-lite"/>
    </source>
</evidence>
<evidence type="ECO:0000259" key="2">
    <source>
        <dbReference type="SMART" id="SM00355"/>
    </source>
</evidence>
<reference evidence="5" key="1">
    <citation type="submission" date="2024-06" db="EMBL/GenBank/DDBJ databases">
        <authorList>
            <person name="Ryan C."/>
        </authorList>
    </citation>
    <scope>NUCLEOTIDE SEQUENCE [LARGE SCALE GENOMIC DNA]</scope>
</reference>
<dbReference type="Pfam" id="PF12874">
    <property type="entry name" value="zf-met"/>
    <property type="match status" value="4"/>
</dbReference>
<dbReference type="InterPro" id="IPR013087">
    <property type="entry name" value="Znf_C2H2_type"/>
</dbReference>
<dbReference type="Gene3D" id="3.30.160.60">
    <property type="entry name" value="Classic Zinc Finger"/>
    <property type="match status" value="4"/>
</dbReference>
<reference evidence="4 5" key="2">
    <citation type="submission" date="2024-10" db="EMBL/GenBank/DDBJ databases">
        <authorList>
            <person name="Ryan C."/>
        </authorList>
    </citation>
    <scope>NUCLEOTIDE SEQUENCE [LARGE SCALE GENOMIC DNA]</scope>
</reference>
<dbReference type="InterPro" id="IPR036236">
    <property type="entry name" value="Znf_C2H2_sf"/>
</dbReference>
<dbReference type="SMART" id="SM00451">
    <property type="entry name" value="ZnF_U1"/>
    <property type="match status" value="4"/>
</dbReference>
<feature type="domain" description="C2H2-type" evidence="2">
    <location>
        <begin position="435"/>
        <end position="459"/>
    </location>
</feature>
<evidence type="ECO:0008006" key="6">
    <source>
        <dbReference type="Google" id="ProtNLM"/>
    </source>
</evidence>
<dbReference type="EMBL" id="OZ075117">
    <property type="protein sequence ID" value="CAL5081492.1"/>
    <property type="molecule type" value="Genomic_DNA"/>
</dbReference>
<feature type="domain" description="C2H2-type" evidence="2">
    <location>
        <begin position="195"/>
        <end position="219"/>
    </location>
</feature>
<evidence type="ECO:0000313" key="4">
    <source>
        <dbReference type="EMBL" id="CAL5081492.1"/>
    </source>
</evidence>
<dbReference type="SMART" id="SM00355">
    <property type="entry name" value="ZnF_C2H2"/>
    <property type="match status" value="5"/>
</dbReference>
<dbReference type="PANTHER" id="PTHR47487:SF9">
    <property type="entry name" value="OS09G0421700 PROTEIN"/>
    <property type="match status" value="1"/>
</dbReference>
<keyword evidence="5" id="KW-1185">Reference proteome</keyword>
<protein>
    <recommendedName>
        <fullName evidence="6">C2H2-type domain-containing protein</fullName>
    </recommendedName>
</protein>
<dbReference type="PANTHER" id="PTHR47487">
    <property type="entry name" value="OS06G0651300 PROTEIN-RELATED"/>
    <property type="match status" value="1"/>
</dbReference>
<accession>A0ABC9FTJ9</accession>
<dbReference type="AlphaFoldDB" id="A0ABC9FTJ9"/>
<name>A0ABC9FTJ9_9POAL</name>
<evidence type="ECO:0000313" key="5">
    <source>
        <dbReference type="Proteomes" id="UP001497457"/>
    </source>
</evidence>
<feature type="domain" description="U1-type" evidence="3">
    <location>
        <begin position="432"/>
        <end position="466"/>
    </location>
</feature>
<feature type="domain" description="U1-type" evidence="3">
    <location>
        <begin position="192"/>
        <end position="226"/>
    </location>
</feature>
<proteinExistence type="predicted"/>
<sequence>MEFARRGRSDGDVDDDHRFLHFNPSPPHVDPMLVIREALLSQLQKDRLRQEIILAELAKIEHAMVLRNNARHGIATDDVEWAEPIPFTFREESAAHCQWSVGQECYVNVDEIHDPKKKDGRNGSVELKSGNAAMEYHVCECLRPCCNGKVGQENAKLEEEKLQESTETKRTSPSVKWELTEITIPIKKPVAHWELTCGICQVQVTSEHSLQEHCAGRKHRSKVATMEMINKAISQKAQLTEESSSYTEQKTSSIRWSCSTCQVNGTSQSDLKDHLNGGTHQQNIEGKHVESKGVAENIELHEPKRHKSNTPQHGEKPVPVWSCSICQANCVHESESRGQLLAKIQALLDEINSMPWKSKSQEAMAPPTVVPQHAKQASGWNCSILKAGSEFQPQLENQIGGMIHQLNAQALHGEAKKTGNFLPQTTKNQQPPSGWDCSICQAKCHSESQFIHHCSGRKHQKKIEALQGQGESAKSSDMMVDDKVPSNGSDSNSSTLEKVEERTTLYSCEVNNLLCNSNGVLADHCNVEHMEEQNVTNFCEVCNLQCNSEKMIADHHSGSKHQKSSMLNCS</sequence>
<dbReference type="InterPro" id="IPR003604">
    <property type="entry name" value="Matrin/U1-like-C_Znf_C2H2"/>
</dbReference>
<feature type="domain" description="U1-type" evidence="3">
    <location>
        <begin position="535"/>
        <end position="566"/>
    </location>
</feature>
<gene>
    <name evidence="4" type="ORF">URODEC1_LOCUS108671</name>
</gene>
<dbReference type="Proteomes" id="UP001497457">
    <property type="component" value="Chromosome 7b"/>
</dbReference>
<feature type="domain" description="C2H2-type" evidence="2">
    <location>
        <begin position="537"/>
        <end position="561"/>
    </location>
</feature>
<feature type="domain" description="U1-type" evidence="3">
    <location>
        <begin position="253"/>
        <end position="287"/>
    </location>
</feature>
<feature type="compositionally biased region" description="Polar residues" evidence="1">
    <location>
        <begin position="486"/>
        <end position="496"/>
    </location>
</feature>
<organism evidence="4 5">
    <name type="scientific">Urochloa decumbens</name>
    <dbReference type="NCBI Taxonomy" id="240449"/>
    <lineage>
        <taxon>Eukaryota</taxon>
        <taxon>Viridiplantae</taxon>
        <taxon>Streptophyta</taxon>
        <taxon>Embryophyta</taxon>
        <taxon>Tracheophyta</taxon>
        <taxon>Spermatophyta</taxon>
        <taxon>Magnoliopsida</taxon>
        <taxon>Liliopsida</taxon>
        <taxon>Poales</taxon>
        <taxon>Poaceae</taxon>
        <taxon>PACMAD clade</taxon>
        <taxon>Panicoideae</taxon>
        <taxon>Panicodae</taxon>
        <taxon>Paniceae</taxon>
        <taxon>Melinidinae</taxon>
        <taxon>Urochloa</taxon>
    </lineage>
</organism>
<feature type="domain" description="C2H2-type" evidence="2">
    <location>
        <begin position="506"/>
        <end position="529"/>
    </location>
</feature>
<feature type="domain" description="C2H2-type" evidence="2">
    <location>
        <begin position="256"/>
        <end position="280"/>
    </location>
</feature>
<dbReference type="SUPFAM" id="SSF57667">
    <property type="entry name" value="beta-beta-alpha zinc fingers"/>
    <property type="match status" value="4"/>
</dbReference>
<feature type="region of interest" description="Disordered" evidence="1">
    <location>
        <begin position="466"/>
        <end position="496"/>
    </location>
</feature>
<evidence type="ECO:0000259" key="3">
    <source>
        <dbReference type="SMART" id="SM00451"/>
    </source>
</evidence>